<keyword evidence="4" id="KW-1185">Reference proteome</keyword>
<name>A0A7J5ASQ7_9FLAO</name>
<dbReference type="NCBIfam" id="NF037970">
    <property type="entry name" value="vanZ_1"/>
    <property type="match status" value="1"/>
</dbReference>
<dbReference type="PANTHER" id="PTHR28008">
    <property type="entry name" value="DOMAIN PROTEIN, PUTATIVE (AFU_ORTHOLOGUE AFUA_3G10980)-RELATED"/>
    <property type="match status" value="1"/>
</dbReference>
<evidence type="ECO:0000256" key="1">
    <source>
        <dbReference type="SAM" id="Phobius"/>
    </source>
</evidence>
<feature type="transmembrane region" description="Helical" evidence="1">
    <location>
        <begin position="45"/>
        <end position="63"/>
    </location>
</feature>
<dbReference type="PANTHER" id="PTHR28008:SF1">
    <property type="entry name" value="DOMAIN PROTEIN, PUTATIVE (AFU_ORTHOLOGUE AFUA_3G10980)-RELATED"/>
    <property type="match status" value="1"/>
</dbReference>
<dbReference type="EMBL" id="WAAU01000003">
    <property type="protein sequence ID" value="KAB1160666.1"/>
    <property type="molecule type" value="Genomic_DNA"/>
</dbReference>
<dbReference type="Proteomes" id="UP000467305">
    <property type="component" value="Unassembled WGS sequence"/>
</dbReference>
<gene>
    <name evidence="3" type="ORF">F7018_01980</name>
</gene>
<organism evidence="3 4">
    <name type="scientific">Tenacibaculum aiptasiae</name>
    <dbReference type="NCBI Taxonomy" id="426481"/>
    <lineage>
        <taxon>Bacteria</taxon>
        <taxon>Pseudomonadati</taxon>
        <taxon>Bacteroidota</taxon>
        <taxon>Flavobacteriia</taxon>
        <taxon>Flavobacteriales</taxon>
        <taxon>Flavobacteriaceae</taxon>
        <taxon>Tenacibaculum</taxon>
    </lineage>
</organism>
<dbReference type="Pfam" id="PF04892">
    <property type="entry name" value="VanZ"/>
    <property type="match status" value="1"/>
</dbReference>
<dbReference type="RefSeq" id="WP_150898295.1">
    <property type="nucleotide sequence ID" value="NZ_WAAU01000003.1"/>
</dbReference>
<reference evidence="3 4" key="1">
    <citation type="submission" date="2019-09" db="EMBL/GenBank/DDBJ databases">
        <authorList>
            <person name="Cao W.R."/>
        </authorList>
    </citation>
    <scope>NUCLEOTIDE SEQUENCE [LARGE SCALE GENOMIC DNA]</scope>
    <source>
        <strain evidence="4">a4</strain>
    </source>
</reference>
<accession>A0A7J5ASQ7</accession>
<comment type="caution">
    <text evidence="3">The sequence shown here is derived from an EMBL/GenBank/DDBJ whole genome shotgun (WGS) entry which is preliminary data.</text>
</comment>
<dbReference type="OrthoDB" id="5472246at2"/>
<protein>
    <recommendedName>
        <fullName evidence="2">VanZ-like domain-containing protein</fullName>
    </recommendedName>
</protein>
<proteinExistence type="predicted"/>
<keyword evidence="1" id="KW-0812">Transmembrane</keyword>
<feature type="transmembrane region" description="Helical" evidence="1">
    <location>
        <begin position="12"/>
        <end position="33"/>
    </location>
</feature>
<keyword evidence="1" id="KW-0472">Membrane</keyword>
<keyword evidence="1" id="KW-1133">Transmembrane helix</keyword>
<evidence type="ECO:0000259" key="2">
    <source>
        <dbReference type="Pfam" id="PF04892"/>
    </source>
</evidence>
<evidence type="ECO:0000313" key="4">
    <source>
        <dbReference type="Proteomes" id="UP000467305"/>
    </source>
</evidence>
<feature type="domain" description="VanZ-like" evidence="2">
    <location>
        <begin position="39"/>
        <end position="118"/>
    </location>
</feature>
<feature type="transmembrane region" description="Helical" evidence="1">
    <location>
        <begin position="101"/>
        <end position="119"/>
    </location>
</feature>
<sequence length="125" mass="14314">MLKIIKNLLKDNFITIAIFVTASIAILSLIKIGPQPIKINNLDKYEHIIAYFVLSFFWLLAFRKTKINDLIIVFACVFYGIIIEALQVTMTSYRSGDVLDIIANTTGILIAYIIYFLFFKKNEAI</sequence>
<dbReference type="AlphaFoldDB" id="A0A7J5ASQ7"/>
<dbReference type="InterPro" id="IPR006976">
    <property type="entry name" value="VanZ-like"/>
</dbReference>
<evidence type="ECO:0000313" key="3">
    <source>
        <dbReference type="EMBL" id="KAB1160666.1"/>
    </source>
</evidence>
<feature type="transmembrane region" description="Helical" evidence="1">
    <location>
        <begin position="70"/>
        <end position="89"/>
    </location>
</feature>